<dbReference type="InterPro" id="IPR005119">
    <property type="entry name" value="LysR_subst-bd"/>
</dbReference>
<dbReference type="Gene3D" id="3.40.190.290">
    <property type="match status" value="1"/>
</dbReference>
<evidence type="ECO:0000313" key="7">
    <source>
        <dbReference type="Proteomes" id="UP001560685"/>
    </source>
</evidence>
<keyword evidence="4" id="KW-0804">Transcription</keyword>
<accession>A0ABV3Z3V8</accession>
<dbReference type="PANTHER" id="PTHR30537:SF3">
    <property type="entry name" value="TRANSCRIPTIONAL REGULATORY PROTEIN"/>
    <property type="match status" value="1"/>
</dbReference>
<dbReference type="Pfam" id="PF03466">
    <property type="entry name" value="LysR_substrate"/>
    <property type="match status" value="1"/>
</dbReference>
<dbReference type="Pfam" id="PF00126">
    <property type="entry name" value="HTH_1"/>
    <property type="match status" value="1"/>
</dbReference>
<name>A0ABV3Z3V8_9PROT</name>
<keyword evidence="7" id="KW-1185">Reference proteome</keyword>
<dbReference type="InterPro" id="IPR000847">
    <property type="entry name" value="LysR_HTH_N"/>
</dbReference>
<dbReference type="InterPro" id="IPR036388">
    <property type="entry name" value="WH-like_DNA-bd_sf"/>
</dbReference>
<reference evidence="6 7" key="1">
    <citation type="submission" date="2024-05" db="EMBL/GenBank/DDBJ databases">
        <title>Three bacterial strains, DH-69, EH-24, and ECK-19 isolated from coastal sediments.</title>
        <authorList>
            <person name="Ye Y.-Q."/>
            <person name="Du Z.-J."/>
        </authorList>
    </citation>
    <scope>NUCLEOTIDE SEQUENCE [LARGE SCALE GENOMIC DNA]</scope>
    <source>
        <strain evidence="6 7">ECK-19</strain>
    </source>
</reference>
<protein>
    <submittedName>
        <fullName evidence="6">LysR family transcriptional regulator</fullName>
    </submittedName>
</protein>
<dbReference type="PANTHER" id="PTHR30537">
    <property type="entry name" value="HTH-TYPE TRANSCRIPTIONAL REGULATOR"/>
    <property type="match status" value="1"/>
</dbReference>
<dbReference type="Proteomes" id="UP001560685">
    <property type="component" value="Unassembled WGS sequence"/>
</dbReference>
<evidence type="ECO:0000256" key="3">
    <source>
        <dbReference type="ARBA" id="ARBA00023125"/>
    </source>
</evidence>
<dbReference type="PROSITE" id="PS50931">
    <property type="entry name" value="HTH_LYSR"/>
    <property type="match status" value="1"/>
</dbReference>
<evidence type="ECO:0000259" key="5">
    <source>
        <dbReference type="PROSITE" id="PS50931"/>
    </source>
</evidence>
<dbReference type="SUPFAM" id="SSF46785">
    <property type="entry name" value="Winged helix' DNA-binding domain"/>
    <property type="match status" value="1"/>
</dbReference>
<organism evidence="6 7">
    <name type="scientific">Hyphococcus lacteus</name>
    <dbReference type="NCBI Taxonomy" id="3143536"/>
    <lineage>
        <taxon>Bacteria</taxon>
        <taxon>Pseudomonadati</taxon>
        <taxon>Pseudomonadota</taxon>
        <taxon>Alphaproteobacteria</taxon>
        <taxon>Parvularculales</taxon>
        <taxon>Parvularculaceae</taxon>
        <taxon>Hyphococcus</taxon>
    </lineage>
</organism>
<evidence type="ECO:0000256" key="2">
    <source>
        <dbReference type="ARBA" id="ARBA00023015"/>
    </source>
</evidence>
<feature type="domain" description="HTH lysR-type" evidence="5">
    <location>
        <begin position="8"/>
        <end position="65"/>
    </location>
</feature>
<sequence>MNWETVSFDWNQARAFLATAEEGSLSAAARALNVTQPTLSRQVSALETELNIVLFERGTRNMLLTEAGLELLDHVRAMFEAASRMSLSASGQSQSIKGSVKLSTTNTLATYHLPAIIEVIREQAPEIEITITTSNLVRDLTRREADISIRHGRPTQPELIAKLIRETTARFYASTEFLDRIGRPRSPDDLKDAVFLGFENLEQLIAAYGEYGVHLTRKNFPINSASGTAINEMVRRGLGIGTLLQEDAALFPELELVLPDLEPIPVPIWIVTHRELHTSRRIRLVFDLLTEHLANI</sequence>
<keyword evidence="2" id="KW-0805">Transcription regulation</keyword>
<comment type="caution">
    <text evidence="6">The sequence shown here is derived from an EMBL/GenBank/DDBJ whole genome shotgun (WGS) entry which is preliminary data.</text>
</comment>
<proteinExistence type="inferred from homology"/>
<dbReference type="Gene3D" id="1.10.10.10">
    <property type="entry name" value="Winged helix-like DNA-binding domain superfamily/Winged helix DNA-binding domain"/>
    <property type="match status" value="1"/>
</dbReference>
<comment type="similarity">
    <text evidence="1">Belongs to the LysR transcriptional regulatory family.</text>
</comment>
<evidence type="ECO:0000256" key="1">
    <source>
        <dbReference type="ARBA" id="ARBA00009437"/>
    </source>
</evidence>
<dbReference type="InterPro" id="IPR058163">
    <property type="entry name" value="LysR-type_TF_proteobact-type"/>
</dbReference>
<evidence type="ECO:0000313" key="6">
    <source>
        <dbReference type="EMBL" id="MEX6632042.1"/>
    </source>
</evidence>
<dbReference type="RefSeq" id="WP_369311731.1">
    <property type="nucleotide sequence ID" value="NZ_JBEHZE010000001.1"/>
</dbReference>
<dbReference type="EMBL" id="JBEHZE010000001">
    <property type="protein sequence ID" value="MEX6632042.1"/>
    <property type="molecule type" value="Genomic_DNA"/>
</dbReference>
<evidence type="ECO:0000256" key="4">
    <source>
        <dbReference type="ARBA" id="ARBA00023163"/>
    </source>
</evidence>
<keyword evidence="3" id="KW-0238">DNA-binding</keyword>
<dbReference type="SUPFAM" id="SSF53850">
    <property type="entry name" value="Periplasmic binding protein-like II"/>
    <property type="match status" value="1"/>
</dbReference>
<gene>
    <name evidence="6" type="ORF">ABFZ84_00625</name>
</gene>
<dbReference type="InterPro" id="IPR036390">
    <property type="entry name" value="WH_DNA-bd_sf"/>
</dbReference>
<dbReference type="PRINTS" id="PR00039">
    <property type="entry name" value="HTHLYSR"/>
</dbReference>